<evidence type="ECO:0000313" key="4">
    <source>
        <dbReference type="Proteomes" id="UP000578531"/>
    </source>
</evidence>
<dbReference type="OrthoDB" id="4757095at2759"/>
<feature type="region of interest" description="Disordered" evidence="1">
    <location>
        <begin position="42"/>
        <end position="67"/>
    </location>
</feature>
<evidence type="ECO:0000256" key="1">
    <source>
        <dbReference type="SAM" id="MobiDB-lite"/>
    </source>
</evidence>
<feature type="domain" description="DUF7730" evidence="2">
    <location>
        <begin position="64"/>
        <end position="255"/>
    </location>
</feature>
<dbReference type="AlphaFoldDB" id="A0A8H6G516"/>
<proteinExistence type="predicted"/>
<organism evidence="3 4">
    <name type="scientific">Letharia columbiana</name>
    <dbReference type="NCBI Taxonomy" id="112416"/>
    <lineage>
        <taxon>Eukaryota</taxon>
        <taxon>Fungi</taxon>
        <taxon>Dikarya</taxon>
        <taxon>Ascomycota</taxon>
        <taxon>Pezizomycotina</taxon>
        <taxon>Lecanoromycetes</taxon>
        <taxon>OSLEUM clade</taxon>
        <taxon>Lecanoromycetidae</taxon>
        <taxon>Lecanorales</taxon>
        <taxon>Lecanorineae</taxon>
        <taxon>Parmeliaceae</taxon>
        <taxon>Letharia</taxon>
    </lineage>
</organism>
<name>A0A8H6G516_9LECA</name>
<sequence>METILKHTLNIIYRACNHGRTYSQQQEHKKDVRHAEEQARVLEQRPPPLPNARNNLSQGSLSTHPQQLSPLFTKLPREIREHIYELVLGGDIIHLVDVSQRIAHHRYAHNEGDTESQDQPTGTVALQNPLGPRAPPTVTWLDERNRIPRPAQFSSGSLSLPLTCHAVYVEAIPVLYRSNTFSMASPLVLIYLKDYVLRPWRFAEIRHLRLNPWVRFDNPAHFGGRVPAPHDVETWVRFWGIVAGMELQTLGVWIEFWGKEEECCVEAGWVRPMLEIREVGRIGLSIERRINLYKRQRLHGLETEIKKRWTRA</sequence>
<keyword evidence="4" id="KW-1185">Reference proteome</keyword>
<dbReference type="PANTHER" id="PTHR38790">
    <property type="entry name" value="2EXR DOMAIN-CONTAINING PROTEIN-RELATED"/>
    <property type="match status" value="1"/>
</dbReference>
<evidence type="ECO:0000259" key="2">
    <source>
        <dbReference type="Pfam" id="PF24864"/>
    </source>
</evidence>
<dbReference type="GeneID" id="59282917"/>
<dbReference type="Pfam" id="PF24864">
    <property type="entry name" value="DUF7730"/>
    <property type="match status" value="1"/>
</dbReference>
<dbReference type="InterPro" id="IPR056632">
    <property type="entry name" value="DUF7730"/>
</dbReference>
<comment type="caution">
    <text evidence="3">The sequence shown here is derived from an EMBL/GenBank/DDBJ whole genome shotgun (WGS) entry which is preliminary data.</text>
</comment>
<dbReference type="EMBL" id="JACCJC010000003">
    <property type="protein sequence ID" value="KAF6240572.1"/>
    <property type="molecule type" value="Genomic_DNA"/>
</dbReference>
<feature type="compositionally biased region" description="Polar residues" evidence="1">
    <location>
        <begin position="57"/>
        <end position="67"/>
    </location>
</feature>
<feature type="compositionally biased region" description="Polar residues" evidence="1">
    <location>
        <begin position="117"/>
        <end position="126"/>
    </location>
</feature>
<protein>
    <recommendedName>
        <fullName evidence="2">DUF7730 domain-containing protein</fullName>
    </recommendedName>
</protein>
<evidence type="ECO:0000313" key="3">
    <source>
        <dbReference type="EMBL" id="KAF6240572.1"/>
    </source>
</evidence>
<dbReference type="RefSeq" id="XP_037169831.1">
    <property type="nucleotide sequence ID" value="XM_037303184.1"/>
</dbReference>
<reference evidence="3 4" key="1">
    <citation type="journal article" date="2020" name="Genomics">
        <title>Complete, high-quality genomes from long-read metagenomic sequencing of two wolf lichen thalli reveals enigmatic genome architecture.</title>
        <authorList>
            <person name="McKenzie S.K."/>
            <person name="Walston R.F."/>
            <person name="Allen J.L."/>
        </authorList>
    </citation>
    <scope>NUCLEOTIDE SEQUENCE [LARGE SCALE GENOMIC DNA]</scope>
    <source>
        <strain evidence="3">WasteWater2</strain>
    </source>
</reference>
<dbReference type="Proteomes" id="UP000578531">
    <property type="component" value="Unassembled WGS sequence"/>
</dbReference>
<feature type="region of interest" description="Disordered" evidence="1">
    <location>
        <begin position="110"/>
        <end position="129"/>
    </location>
</feature>
<accession>A0A8H6G516</accession>
<gene>
    <name evidence="3" type="ORF">HO173_001242</name>
</gene>